<gene>
    <name evidence="1" type="ORF">L195_g039024</name>
</gene>
<sequence>ATLNEHNNEMSRRLMGVLEKLRNDDRAYYQLCHLVRQGEQPKEGFLLLANLVEDQMGGNSGYSDWMLQISRQVQHS</sequence>
<dbReference type="SUPFAM" id="SSF82754">
    <property type="entry name" value="C-terminal, gelsolin-like domain of Sec23/24"/>
    <property type="match status" value="1"/>
</dbReference>
<dbReference type="InterPro" id="IPR036180">
    <property type="entry name" value="Gelsolin-like_dom_sf"/>
</dbReference>
<reference evidence="1 2" key="2">
    <citation type="journal article" date="2017" name="Front. Plant Sci.">
        <title>Gene Classification and Mining of Molecular Markers Useful in Red Clover (Trifolium pratense) Breeding.</title>
        <authorList>
            <person name="Istvanek J."/>
            <person name="Dluhosova J."/>
            <person name="Dluhos P."/>
            <person name="Patkova L."/>
            <person name="Nedelnik J."/>
            <person name="Repkova J."/>
        </authorList>
    </citation>
    <scope>NUCLEOTIDE SEQUENCE [LARGE SCALE GENOMIC DNA]</scope>
    <source>
        <strain evidence="2">cv. Tatra</strain>
        <tissue evidence="1">Young leaves</tissue>
    </source>
</reference>
<name>A0A2K3LWT1_TRIPR</name>
<dbReference type="InterPro" id="IPR029006">
    <property type="entry name" value="ADF-H/Gelsolin-like_dom_sf"/>
</dbReference>
<comment type="caution">
    <text evidence="1">The sequence shown here is derived from an EMBL/GenBank/DDBJ whole genome shotgun (WGS) entry which is preliminary data.</text>
</comment>
<dbReference type="EMBL" id="ASHM01043120">
    <property type="protein sequence ID" value="PNX82987.1"/>
    <property type="molecule type" value="Genomic_DNA"/>
</dbReference>
<accession>A0A2K3LWT1</accession>
<evidence type="ECO:0000313" key="1">
    <source>
        <dbReference type="EMBL" id="PNX82987.1"/>
    </source>
</evidence>
<evidence type="ECO:0000313" key="2">
    <source>
        <dbReference type="Proteomes" id="UP000236291"/>
    </source>
</evidence>
<dbReference type="AlphaFoldDB" id="A0A2K3LWT1"/>
<protein>
    <submittedName>
        <fullName evidence="1">Transport protein SEC24-like</fullName>
    </submittedName>
</protein>
<organism evidence="1 2">
    <name type="scientific">Trifolium pratense</name>
    <name type="common">Red clover</name>
    <dbReference type="NCBI Taxonomy" id="57577"/>
    <lineage>
        <taxon>Eukaryota</taxon>
        <taxon>Viridiplantae</taxon>
        <taxon>Streptophyta</taxon>
        <taxon>Embryophyta</taxon>
        <taxon>Tracheophyta</taxon>
        <taxon>Spermatophyta</taxon>
        <taxon>Magnoliopsida</taxon>
        <taxon>eudicotyledons</taxon>
        <taxon>Gunneridae</taxon>
        <taxon>Pentapetalae</taxon>
        <taxon>rosids</taxon>
        <taxon>fabids</taxon>
        <taxon>Fabales</taxon>
        <taxon>Fabaceae</taxon>
        <taxon>Papilionoideae</taxon>
        <taxon>50 kb inversion clade</taxon>
        <taxon>NPAAA clade</taxon>
        <taxon>Hologalegina</taxon>
        <taxon>IRL clade</taxon>
        <taxon>Trifolieae</taxon>
        <taxon>Trifolium</taxon>
    </lineage>
</organism>
<dbReference type="Gene3D" id="3.40.20.10">
    <property type="entry name" value="Severin"/>
    <property type="match status" value="1"/>
</dbReference>
<dbReference type="Proteomes" id="UP000236291">
    <property type="component" value="Unassembled WGS sequence"/>
</dbReference>
<proteinExistence type="predicted"/>
<feature type="non-terminal residue" evidence="1">
    <location>
        <position position="1"/>
    </location>
</feature>
<dbReference type="ExpressionAtlas" id="A0A2K3LWT1">
    <property type="expression patterns" value="baseline"/>
</dbReference>
<reference evidence="1 2" key="1">
    <citation type="journal article" date="2014" name="Am. J. Bot.">
        <title>Genome assembly and annotation for red clover (Trifolium pratense; Fabaceae).</title>
        <authorList>
            <person name="Istvanek J."/>
            <person name="Jaros M."/>
            <person name="Krenek A."/>
            <person name="Repkova J."/>
        </authorList>
    </citation>
    <scope>NUCLEOTIDE SEQUENCE [LARGE SCALE GENOMIC DNA]</scope>
    <source>
        <strain evidence="2">cv. Tatra</strain>
        <tissue evidence="1">Young leaves</tissue>
    </source>
</reference>
<dbReference type="STRING" id="57577.A0A2K3LWT1"/>